<feature type="region of interest" description="Disordered" evidence="1">
    <location>
        <begin position="356"/>
        <end position="376"/>
    </location>
</feature>
<comment type="caution">
    <text evidence="3">The sequence shown here is derived from an EMBL/GenBank/DDBJ whole genome shotgun (WGS) entry which is preliminary data.</text>
</comment>
<dbReference type="InterPro" id="IPR001810">
    <property type="entry name" value="F-box_dom"/>
</dbReference>
<dbReference type="Pfam" id="PF00646">
    <property type="entry name" value="F-box"/>
    <property type="match status" value="1"/>
</dbReference>
<dbReference type="PROSITE" id="PS50181">
    <property type="entry name" value="FBOX"/>
    <property type="match status" value="1"/>
</dbReference>
<dbReference type="STRING" id="2656787.A0A370T9G1"/>
<reference evidence="3 4" key="1">
    <citation type="journal article" date="2018" name="IMA Fungus">
        <title>IMA Genome-F 9: Draft genome sequence of Annulohypoxylon stygium, Aspergillus mulundensis, Berkeleyomyces basicola (syn. Thielaviopsis basicola), Ceratocystis smalleyi, two Cercospora beticola strains, Coleophoma cylindrospora, Fusarium fracticaudum, Phialophora cf. hyalina, and Morchella septimelata.</title>
        <authorList>
            <person name="Wingfield B.D."/>
            <person name="Bills G.F."/>
            <person name="Dong Y."/>
            <person name="Huang W."/>
            <person name="Nel W.J."/>
            <person name="Swalarsk-Parry B.S."/>
            <person name="Vaghefi N."/>
            <person name="Wilken P.M."/>
            <person name="An Z."/>
            <person name="de Beer Z.W."/>
            <person name="De Vos L."/>
            <person name="Chen L."/>
            <person name="Duong T.A."/>
            <person name="Gao Y."/>
            <person name="Hammerbacher A."/>
            <person name="Kikkert J.R."/>
            <person name="Li Y."/>
            <person name="Li H."/>
            <person name="Li K."/>
            <person name="Li Q."/>
            <person name="Liu X."/>
            <person name="Ma X."/>
            <person name="Naidoo K."/>
            <person name="Pethybridge S.J."/>
            <person name="Sun J."/>
            <person name="Steenkamp E.T."/>
            <person name="van der Nest M.A."/>
            <person name="van Wyk S."/>
            <person name="Wingfield M.J."/>
            <person name="Xiong C."/>
            <person name="Yue Q."/>
            <person name="Zhang X."/>
        </authorList>
    </citation>
    <scope>NUCLEOTIDE SEQUENCE [LARGE SCALE GENOMIC DNA]</scope>
    <source>
        <strain evidence="3 4">BP 5553</strain>
    </source>
</reference>
<evidence type="ECO:0000259" key="2">
    <source>
        <dbReference type="PROSITE" id="PS50181"/>
    </source>
</evidence>
<feature type="domain" description="F-box" evidence="2">
    <location>
        <begin position="1"/>
        <end position="47"/>
    </location>
</feature>
<gene>
    <name evidence="3" type="ORF">BP5553_10488</name>
</gene>
<keyword evidence="4" id="KW-1185">Reference proteome</keyword>
<sequence length="583" mass="66608">MPGLLHMPYEVLLSIMEDFDFVDVANLALTCKDLKFLVVEERICKPITKARFSSEAKSAVLTGGGYARALRSIAKRREALATVSPFTVTTIGYCHTYIYCKGVLCYTLDNRIRILNLHGSGHDELVISIRQLLMVSGIQNYTKRTFEILYCSKEVVSCLSRSLNPDDQTLWLIVFGINGVDLLVEEFVSTHIFVRHNEKFLYVGIDSGVDTSSWVVQGYDLTTQKQFPQKVDLPDVVGSVVGTTVCFEIHGSYFYALSTRDIMDTMDYESYYCCFRFPLDSPSNELLEQTEMWRRRHEEGPIDERQTILRLDEDETTGKLMIIECRLEWLQGQRRQRTYYATEIIWLEDKSETSSISSRSQNGFEQTEPPQRLPENTHPDNGFLIHTIRVQSYQTLCATFLDLFDDTAGTQMLRLHACSRQPKPPLENTSGVLRAPSETLETALKELYREDISFWPKSLDTAESEELLRLLNPPMYSGDVQGIADERSMVYVTGSKDKPRQLIFVGFDATIRLRGVKRWGETGKYFEGSISIDRKGKRKDILERGADMQVSRGEILIDVQEETAMYRNMCLGYNFGRAPASDL</sequence>
<dbReference type="InterPro" id="IPR036047">
    <property type="entry name" value="F-box-like_dom_sf"/>
</dbReference>
<dbReference type="CDD" id="cd09917">
    <property type="entry name" value="F-box_SF"/>
    <property type="match status" value="1"/>
</dbReference>
<proteinExistence type="predicted"/>
<dbReference type="EMBL" id="NPIC01000016">
    <property type="protein sequence ID" value="RDL30210.1"/>
    <property type="molecule type" value="Genomic_DNA"/>
</dbReference>
<dbReference type="OrthoDB" id="5359231at2759"/>
<dbReference type="GeneID" id="43603337"/>
<dbReference type="AlphaFoldDB" id="A0A370T9G1"/>
<accession>A0A370T9G1</accession>
<feature type="compositionally biased region" description="Polar residues" evidence="1">
    <location>
        <begin position="356"/>
        <end position="369"/>
    </location>
</feature>
<evidence type="ECO:0000313" key="3">
    <source>
        <dbReference type="EMBL" id="RDL30210.1"/>
    </source>
</evidence>
<organism evidence="3 4">
    <name type="scientific">Venustampulla echinocandica</name>
    <dbReference type="NCBI Taxonomy" id="2656787"/>
    <lineage>
        <taxon>Eukaryota</taxon>
        <taxon>Fungi</taxon>
        <taxon>Dikarya</taxon>
        <taxon>Ascomycota</taxon>
        <taxon>Pezizomycotina</taxon>
        <taxon>Leotiomycetes</taxon>
        <taxon>Helotiales</taxon>
        <taxon>Pleuroascaceae</taxon>
        <taxon>Venustampulla</taxon>
    </lineage>
</organism>
<evidence type="ECO:0000256" key="1">
    <source>
        <dbReference type="SAM" id="MobiDB-lite"/>
    </source>
</evidence>
<evidence type="ECO:0000313" key="4">
    <source>
        <dbReference type="Proteomes" id="UP000254866"/>
    </source>
</evidence>
<dbReference type="SUPFAM" id="SSF81383">
    <property type="entry name" value="F-box domain"/>
    <property type="match status" value="1"/>
</dbReference>
<name>A0A370T9G1_9HELO</name>
<protein>
    <recommendedName>
        <fullName evidence="2">F-box domain-containing protein</fullName>
    </recommendedName>
</protein>
<dbReference type="RefSeq" id="XP_031864818.1">
    <property type="nucleotide sequence ID" value="XM_032019111.1"/>
</dbReference>
<dbReference type="Proteomes" id="UP000254866">
    <property type="component" value="Unassembled WGS sequence"/>
</dbReference>